<keyword evidence="11" id="KW-1003">Cell membrane</keyword>
<evidence type="ECO:0000313" key="13">
    <source>
        <dbReference type="Proteomes" id="UP000076268"/>
    </source>
</evidence>
<dbReference type="GO" id="GO:0046933">
    <property type="term" value="F:proton-transporting ATP synthase activity, rotational mechanism"/>
    <property type="evidence" value="ECO:0007669"/>
    <property type="project" value="UniProtKB-UniRule"/>
</dbReference>
<evidence type="ECO:0000256" key="11">
    <source>
        <dbReference type="HAMAP-Rule" id="MF_00815"/>
    </source>
</evidence>
<keyword evidence="9 11" id="KW-0066">ATP synthesis</keyword>
<accession>A0A154BQY7</accession>
<evidence type="ECO:0000256" key="1">
    <source>
        <dbReference type="ARBA" id="ARBA00003456"/>
    </source>
</evidence>
<dbReference type="InterPro" id="IPR023632">
    <property type="entry name" value="ATP_synth_F1_gsu_CS"/>
</dbReference>
<organism evidence="12 13">
    <name type="scientific">Anaerosporomusa subterranea</name>
    <dbReference type="NCBI Taxonomy" id="1794912"/>
    <lineage>
        <taxon>Bacteria</taxon>
        <taxon>Bacillati</taxon>
        <taxon>Bacillota</taxon>
        <taxon>Negativicutes</taxon>
        <taxon>Acetonemataceae</taxon>
        <taxon>Anaerosporomusa</taxon>
    </lineage>
</organism>
<dbReference type="InterPro" id="IPR035968">
    <property type="entry name" value="ATP_synth_F1_ATPase_gsu"/>
</dbReference>
<evidence type="ECO:0000256" key="2">
    <source>
        <dbReference type="ARBA" id="ARBA00004170"/>
    </source>
</evidence>
<evidence type="ECO:0000256" key="4">
    <source>
        <dbReference type="ARBA" id="ARBA00022448"/>
    </source>
</evidence>
<keyword evidence="5 11" id="KW-0375">Hydrogen ion transport</keyword>
<dbReference type="EMBL" id="LSGP01000017">
    <property type="protein sequence ID" value="KYZ76341.1"/>
    <property type="molecule type" value="Genomic_DNA"/>
</dbReference>
<keyword evidence="8 11" id="KW-0139">CF(1)</keyword>
<dbReference type="GO" id="GO:0005886">
    <property type="term" value="C:plasma membrane"/>
    <property type="evidence" value="ECO:0007669"/>
    <property type="project" value="UniProtKB-SubCell"/>
</dbReference>
<dbReference type="NCBIfam" id="TIGR01146">
    <property type="entry name" value="ATPsyn_F1gamma"/>
    <property type="match status" value="1"/>
</dbReference>
<keyword evidence="7 11" id="KW-0472">Membrane</keyword>
<dbReference type="STRING" id="1794912.AXX12_07860"/>
<dbReference type="CDD" id="cd12151">
    <property type="entry name" value="F1-ATPase_gamma"/>
    <property type="match status" value="1"/>
</dbReference>
<dbReference type="PANTHER" id="PTHR11693:SF22">
    <property type="entry name" value="ATP SYNTHASE SUBUNIT GAMMA, MITOCHONDRIAL"/>
    <property type="match status" value="1"/>
</dbReference>
<evidence type="ECO:0000256" key="3">
    <source>
        <dbReference type="ARBA" id="ARBA00007681"/>
    </source>
</evidence>
<comment type="caution">
    <text evidence="12">The sequence shown here is derived from an EMBL/GenBank/DDBJ whole genome shotgun (WGS) entry which is preliminary data.</text>
</comment>
<proteinExistence type="inferred from homology"/>
<dbReference type="OrthoDB" id="9812769at2"/>
<sequence length="288" mass="31983">MPSTGDIRRRIKSVKNIQQITKAMKMVAAARLRKAQEKALASKPYTDKIIEVLTNVAQHASDVSHPLLTVREVNRIGYLILSADKGLAGAYSSNVIKEALPFVSGKDNVGINAVGRKTRDYFKRRGYAIDREYTGFSERPGYQDAVRLAQEMATAYTSGEYDEIHIVYTRFFSPGHFRPATMKLLPMDTPRKASDDEADDNSLETIIFEPSAQEVLELLLPKYLETVIYGTLIQSAASELGARMMAMSSATDNAQDLISKLVLNYNKVRQANITREITEIVGGAEALK</sequence>
<dbReference type="PROSITE" id="PS00153">
    <property type="entry name" value="ATPASE_GAMMA"/>
    <property type="match status" value="1"/>
</dbReference>
<dbReference type="RefSeq" id="WP_066241636.1">
    <property type="nucleotide sequence ID" value="NZ_LSGP01000017.1"/>
</dbReference>
<dbReference type="GO" id="GO:0009579">
    <property type="term" value="C:thylakoid"/>
    <property type="evidence" value="ECO:0007669"/>
    <property type="project" value="UniProtKB-SubCell"/>
</dbReference>
<gene>
    <name evidence="11" type="primary">atpG</name>
    <name evidence="12" type="ORF">AXX12_07860</name>
</gene>
<comment type="subunit">
    <text evidence="11">F-type ATPases have 2 components, CF(1) - the catalytic core - and CF(0) - the membrane proton channel. CF(1) has five subunits: alpha(3), beta(3), gamma(1), delta(1), epsilon(1). CF(0) has three main subunits: a, b and c.</text>
</comment>
<comment type="subcellular location">
    <subcellularLocation>
        <location evidence="11">Cell membrane</location>
        <topology evidence="11">Peripheral membrane protein</topology>
    </subcellularLocation>
    <subcellularLocation>
        <location evidence="2">Membrane</location>
        <topology evidence="2">Peripheral membrane protein</topology>
    </subcellularLocation>
    <subcellularLocation>
        <location evidence="10">Thylakoid</location>
    </subcellularLocation>
</comment>
<dbReference type="InterPro" id="IPR000131">
    <property type="entry name" value="ATP_synth_F1_gsu"/>
</dbReference>
<protein>
    <recommendedName>
        <fullName evidence="11">ATP synthase gamma chain</fullName>
    </recommendedName>
    <alternativeName>
        <fullName evidence="11">ATP synthase F1 sector gamma subunit</fullName>
    </alternativeName>
    <alternativeName>
        <fullName evidence="11">F-ATPase gamma subunit</fullName>
    </alternativeName>
</protein>
<dbReference type="SUPFAM" id="SSF52943">
    <property type="entry name" value="ATP synthase (F1-ATPase), gamma subunit"/>
    <property type="match status" value="1"/>
</dbReference>
<evidence type="ECO:0000256" key="5">
    <source>
        <dbReference type="ARBA" id="ARBA00022781"/>
    </source>
</evidence>
<dbReference type="AlphaFoldDB" id="A0A154BQY7"/>
<reference evidence="12 13" key="1">
    <citation type="submission" date="2016-02" db="EMBL/GenBank/DDBJ databases">
        <title>Anaerosporomusa subterraneum gen. nov., sp. nov., a spore-forming obligate anaerobe isolated from saprolite.</title>
        <authorList>
            <person name="Choi J.K."/>
            <person name="Shah M."/>
            <person name="Yee N."/>
        </authorList>
    </citation>
    <scope>NUCLEOTIDE SEQUENCE [LARGE SCALE GENOMIC DNA]</scope>
    <source>
        <strain evidence="12 13">RU4</strain>
    </source>
</reference>
<keyword evidence="4 11" id="KW-0813">Transport</keyword>
<evidence type="ECO:0000256" key="6">
    <source>
        <dbReference type="ARBA" id="ARBA00023065"/>
    </source>
</evidence>
<dbReference type="FunFam" id="1.10.287.80:FF:000003">
    <property type="entry name" value="ATP synthase gamma chain, chloroplastic"/>
    <property type="match status" value="1"/>
</dbReference>
<evidence type="ECO:0000256" key="7">
    <source>
        <dbReference type="ARBA" id="ARBA00023136"/>
    </source>
</evidence>
<dbReference type="GO" id="GO:0045259">
    <property type="term" value="C:proton-transporting ATP synthase complex"/>
    <property type="evidence" value="ECO:0007669"/>
    <property type="project" value="UniProtKB-KW"/>
</dbReference>
<evidence type="ECO:0000313" key="12">
    <source>
        <dbReference type="EMBL" id="KYZ76341.1"/>
    </source>
</evidence>
<name>A0A154BQY7_ANASB</name>
<dbReference type="GO" id="GO:0042777">
    <property type="term" value="P:proton motive force-driven plasma membrane ATP synthesis"/>
    <property type="evidence" value="ECO:0007669"/>
    <property type="project" value="UniProtKB-UniRule"/>
</dbReference>
<dbReference type="HAMAP" id="MF_00815">
    <property type="entry name" value="ATP_synth_gamma_bact"/>
    <property type="match status" value="1"/>
</dbReference>
<dbReference type="GO" id="GO:0005524">
    <property type="term" value="F:ATP binding"/>
    <property type="evidence" value="ECO:0007669"/>
    <property type="project" value="UniProtKB-UniRule"/>
</dbReference>
<dbReference type="NCBIfam" id="NF004145">
    <property type="entry name" value="PRK05621.1-2"/>
    <property type="match status" value="1"/>
</dbReference>
<evidence type="ECO:0000256" key="8">
    <source>
        <dbReference type="ARBA" id="ARBA00023196"/>
    </source>
</evidence>
<dbReference type="Gene3D" id="3.40.1380.10">
    <property type="match status" value="1"/>
</dbReference>
<evidence type="ECO:0000256" key="9">
    <source>
        <dbReference type="ARBA" id="ARBA00023310"/>
    </source>
</evidence>
<comment type="function">
    <text evidence="1 11">Produces ATP from ADP in the presence of a proton gradient across the membrane. The gamma chain is believed to be important in regulating ATPase activity and the flow of protons through the CF(0) complex.</text>
</comment>
<dbReference type="Pfam" id="PF00231">
    <property type="entry name" value="ATP-synt"/>
    <property type="match status" value="1"/>
</dbReference>
<keyword evidence="6 11" id="KW-0406">Ion transport</keyword>
<dbReference type="Proteomes" id="UP000076268">
    <property type="component" value="Unassembled WGS sequence"/>
</dbReference>
<evidence type="ECO:0000256" key="10">
    <source>
        <dbReference type="ARBA" id="ARBA00060385"/>
    </source>
</evidence>
<dbReference type="Gene3D" id="1.10.287.80">
    <property type="entry name" value="ATP synthase, gamma subunit, helix hairpin domain"/>
    <property type="match status" value="1"/>
</dbReference>
<dbReference type="PRINTS" id="PR00126">
    <property type="entry name" value="ATPASEGAMMA"/>
</dbReference>
<keyword evidence="13" id="KW-1185">Reference proteome</keyword>
<comment type="similarity">
    <text evidence="3 11">Belongs to the ATPase gamma chain family.</text>
</comment>
<dbReference type="PANTHER" id="PTHR11693">
    <property type="entry name" value="ATP SYNTHASE GAMMA CHAIN"/>
    <property type="match status" value="1"/>
</dbReference>